<evidence type="ECO:0000313" key="4">
    <source>
        <dbReference type="Proteomes" id="UP000053477"/>
    </source>
</evidence>
<dbReference type="OrthoDB" id="3350812at2759"/>
<organism evidence="3 4">
    <name type="scientific">Schizopora paradoxa</name>
    <dbReference type="NCBI Taxonomy" id="27342"/>
    <lineage>
        <taxon>Eukaryota</taxon>
        <taxon>Fungi</taxon>
        <taxon>Dikarya</taxon>
        <taxon>Basidiomycota</taxon>
        <taxon>Agaricomycotina</taxon>
        <taxon>Agaricomycetes</taxon>
        <taxon>Hymenochaetales</taxon>
        <taxon>Schizoporaceae</taxon>
        <taxon>Schizopora</taxon>
    </lineage>
</organism>
<dbReference type="EMBL" id="KQ086171">
    <property type="protein sequence ID" value="KLO06937.1"/>
    <property type="molecule type" value="Genomic_DNA"/>
</dbReference>
<evidence type="ECO:0000256" key="1">
    <source>
        <dbReference type="SAM" id="Phobius"/>
    </source>
</evidence>
<keyword evidence="4" id="KW-1185">Reference proteome</keyword>
<name>A0A0H2R6H8_9AGAM</name>
<dbReference type="AlphaFoldDB" id="A0A0H2R6H8"/>
<feature type="transmembrane region" description="Helical" evidence="1">
    <location>
        <begin position="50"/>
        <end position="70"/>
    </location>
</feature>
<dbReference type="Pfam" id="PF20151">
    <property type="entry name" value="DUF6533"/>
    <property type="match status" value="1"/>
</dbReference>
<feature type="domain" description="DUF6533" evidence="2">
    <location>
        <begin position="16"/>
        <end position="61"/>
    </location>
</feature>
<sequence>MDFIEDVFRMVHVLQYTTIITITLVVYEYLIKLDCEVHHLWGRRVSFGGILLALCRYLPFINIYQIIVFFSLKDTDPTDCVVGDRLVSAFVYVEFILSIAVLFTRTYAVWRGERFVLAVIVVVLLGSFAGSFYVVFSFLSSTKAAPFELSTPCLIILGNDDVWIALVFLIFCETLALGLLLVKSVQHAKATKCLVVIDTQRHSILAIMAQDGIGYFACTLAVTSANLVVLQRVTVRFHVKNEFRLLLSFNSCIR</sequence>
<proteinExistence type="predicted"/>
<keyword evidence="1" id="KW-0472">Membrane</keyword>
<gene>
    <name evidence="3" type="ORF">SCHPADRAFT_672524</name>
</gene>
<feature type="transmembrane region" description="Helical" evidence="1">
    <location>
        <begin position="115"/>
        <end position="142"/>
    </location>
</feature>
<keyword evidence="1" id="KW-0812">Transmembrane</keyword>
<feature type="transmembrane region" description="Helical" evidence="1">
    <location>
        <begin position="12"/>
        <end position="30"/>
    </location>
</feature>
<evidence type="ECO:0000313" key="3">
    <source>
        <dbReference type="EMBL" id="KLO06937.1"/>
    </source>
</evidence>
<feature type="transmembrane region" description="Helical" evidence="1">
    <location>
        <begin position="162"/>
        <end position="182"/>
    </location>
</feature>
<dbReference type="InParanoid" id="A0A0H2R6H8"/>
<reference evidence="3 4" key="1">
    <citation type="submission" date="2015-04" db="EMBL/GenBank/DDBJ databases">
        <title>Complete genome sequence of Schizopora paradoxa KUC8140, a cosmopolitan wood degrader in East Asia.</title>
        <authorList>
            <consortium name="DOE Joint Genome Institute"/>
            <person name="Min B."/>
            <person name="Park H."/>
            <person name="Jang Y."/>
            <person name="Kim J.-J."/>
            <person name="Kim K.H."/>
            <person name="Pangilinan J."/>
            <person name="Lipzen A."/>
            <person name="Riley R."/>
            <person name="Grigoriev I.V."/>
            <person name="Spatafora J.W."/>
            <person name="Choi I.-G."/>
        </authorList>
    </citation>
    <scope>NUCLEOTIDE SEQUENCE [LARGE SCALE GENOMIC DNA]</scope>
    <source>
        <strain evidence="3 4">KUC8140</strain>
    </source>
</reference>
<keyword evidence="1" id="KW-1133">Transmembrane helix</keyword>
<dbReference type="InterPro" id="IPR045340">
    <property type="entry name" value="DUF6533"/>
</dbReference>
<accession>A0A0H2R6H8</accession>
<evidence type="ECO:0000259" key="2">
    <source>
        <dbReference type="Pfam" id="PF20151"/>
    </source>
</evidence>
<protein>
    <recommendedName>
        <fullName evidence="2">DUF6533 domain-containing protein</fullName>
    </recommendedName>
</protein>
<feature type="transmembrane region" description="Helical" evidence="1">
    <location>
        <begin position="90"/>
        <end position="108"/>
    </location>
</feature>
<dbReference type="Proteomes" id="UP000053477">
    <property type="component" value="Unassembled WGS sequence"/>
</dbReference>